<feature type="domain" description="Plasmid pRiA4b Orf3-like" evidence="2">
    <location>
        <begin position="2"/>
        <end position="123"/>
    </location>
</feature>
<dbReference type="RefSeq" id="WP_039367784.1">
    <property type="nucleotide sequence ID" value="NZ_JWTA01000005.1"/>
</dbReference>
<dbReference type="SUPFAM" id="SSF159941">
    <property type="entry name" value="MM3350-like"/>
    <property type="match status" value="1"/>
</dbReference>
<keyword evidence="4" id="KW-1185">Reference proteome</keyword>
<name>A0A0B4D510_9FLAO</name>
<feature type="compositionally biased region" description="Acidic residues" evidence="1">
    <location>
        <begin position="170"/>
        <end position="200"/>
    </location>
</feature>
<organism evidence="3 4">
    <name type="scientific">Chryseobacterium taiwanense</name>
    <dbReference type="NCBI Taxonomy" id="363331"/>
    <lineage>
        <taxon>Bacteria</taxon>
        <taxon>Pseudomonadati</taxon>
        <taxon>Bacteroidota</taxon>
        <taxon>Flavobacteriia</taxon>
        <taxon>Flavobacteriales</taxon>
        <taxon>Weeksellaceae</taxon>
        <taxon>Chryseobacterium group</taxon>
        <taxon>Chryseobacterium</taxon>
    </lineage>
</organism>
<dbReference type="Gene3D" id="3.10.290.30">
    <property type="entry name" value="MM3350-like"/>
    <property type="match status" value="1"/>
</dbReference>
<feature type="compositionally biased region" description="Acidic residues" evidence="1">
    <location>
        <begin position="152"/>
        <end position="162"/>
    </location>
</feature>
<dbReference type="EMBL" id="JWTA01000005">
    <property type="protein sequence ID" value="KIC63772.1"/>
    <property type="molecule type" value="Genomic_DNA"/>
</dbReference>
<evidence type="ECO:0000259" key="2">
    <source>
        <dbReference type="Pfam" id="PF07929"/>
    </source>
</evidence>
<evidence type="ECO:0000256" key="1">
    <source>
        <dbReference type="SAM" id="MobiDB-lite"/>
    </source>
</evidence>
<gene>
    <name evidence="3" type="ORF">RM51_07790</name>
</gene>
<evidence type="ECO:0000313" key="4">
    <source>
        <dbReference type="Proteomes" id="UP000031167"/>
    </source>
</evidence>
<feature type="region of interest" description="Disordered" evidence="1">
    <location>
        <begin position="135"/>
        <end position="200"/>
    </location>
</feature>
<proteinExistence type="predicted"/>
<dbReference type="AlphaFoldDB" id="A0A0B4D510"/>
<dbReference type="OrthoDB" id="666725at2"/>
<dbReference type="Proteomes" id="UP000031167">
    <property type="component" value="Unassembled WGS sequence"/>
</dbReference>
<dbReference type="Pfam" id="PF07929">
    <property type="entry name" value="PRiA4_ORF3"/>
    <property type="match status" value="1"/>
</dbReference>
<accession>A0A0B4D510</accession>
<dbReference type="InterPro" id="IPR024047">
    <property type="entry name" value="MM3350-like_sf"/>
</dbReference>
<evidence type="ECO:0000313" key="3">
    <source>
        <dbReference type="EMBL" id="KIC63772.1"/>
    </source>
</evidence>
<dbReference type="InterPro" id="IPR012912">
    <property type="entry name" value="Plasmid_pRiA4b_Orf3-like"/>
</dbReference>
<comment type="caution">
    <text evidence="3">The sequence shown here is derived from an EMBL/GenBank/DDBJ whole genome shotgun (WGS) entry which is preliminary data.</text>
</comment>
<reference evidence="3 4" key="1">
    <citation type="submission" date="2014-12" db="EMBL/GenBank/DDBJ databases">
        <title>Genome sequencing of Chryseobacterium taiwanense TPW19.</title>
        <authorList>
            <person name="Tan P.W."/>
            <person name="Chan K.-G."/>
        </authorList>
    </citation>
    <scope>NUCLEOTIDE SEQUENCE [LARGE SCALE GENOMIC DNA]</scope>
    <source>
        <strain evidence="3 4">TPW19</strain>
    </source>
</reference>
<sequence>MVYKIRVILDAKEDIFRDIEVKGKQTLWNLHLGIKSAFSLQGEELSTFNLLEEDGTIVKSVPLEDMSDDGDGEIMSDVYIDEAFEKNGDKAQFQYGLLDLWEFFCELVEVIDETKGVNYPITVYRFGNVPLKAPSKNGASGGSKKKSAMPLMEDDFGFDDDFGGGSNNFADEDDDNFDDEEEEDYNDDAFDDEDDNDDER</sequence>
<protein>
    <recommendedName>
        <fullName evidence="2">Plasmid pRiA4b Orf3-like domain-containing protein</fullName>
    </recommendedName>
</protein>
<dbReference type="STRING" id="363331.RM51_07790"/>